<gene>
    <name evidence="9" type="primary">eda</name>
    <name evidence="9" type="ORF">ABLG96_17930</name>
</gene>
<dbReference type="RefSeq" id="WP_353648683.1">
    <property type="nucleotide sequence ID" value="NZ_CP159218.1"/>
</dbReference>
<dbReference type="SUPFAM" id="SSF51569">
    <property type="entry name" value="Aldolase"/>
    <property type="match status" value="1"/>
</dbReference>
<dbReference type="EMBL" id="CP159218">
    <property type="protein sequence ID" value="XCG63068.1"/>
    <property type="molecule type" value="Genomic_DNA"/>
</dbReference>
<keyword evidence="7" id="KW-0704">Schiff base</keyword>
<dbReference type="Gene3D" id="3.20.20.70">
    <property type="entry name" value="Aldolase class I"/>
    <property type="match status" value="1"/>
</dbReference>
<dbReference type="AlphaFoldDB" id="A0AAU8DLL8"/>
<dbReference type="EC" id="4.1.2.14" evidence="5"/>
<comment type="pathway">
    <text evidence="2">Carbohydrate acid metabolism; 2-dehydro-3-deoxy-D-gluconate degradation; D-glyceraldehyde 3-phosphate and pyruvate from 2-dehydro-3-deoxy-D-gluconate: step 2/2.</text>
</comment>
<evidence type="ECO:0000313" key="9">
    <source>
        <dbReference type="EMBL" id="XCG63068.1"/>
    </source>
</evidence>
<evidence type="ECO:0000256" key="5">
    <source>
        <dbReference type="ARBA" id="ARBA00013063"/>
    </source>
</evidence>
<dbReference type="CDD" id="cd00452">
    <property type="entry name" value="KDPG_aldolase"/>
    <property type="match status" value="1"/>
</dbReference>
<organism evidence="9">
    <name type="scientific">Nakamurella sp. A5-74</name>
    <dbReference type="NCBI Taxonomy" id="3158264"/>
    <lineage>
        <taxon>Bacteria</taxon>
        <taxon>Bacillati</taxon>
        <taxon>Actinomycetota</taxon>
        <taxon>Actinomycetes</taxon>
        <taxon>Nakamurellales</taxon>
        <taxon>Nakamurellaceae</taxon>
        <taxon>Nakamurella</taxon>
    </lineage>
</organism>
<comment type="catalytic activity">
    <reaction evidence="1">
        <text>2-dehydro-3-deoxy-6-phospho-D-gluconate = D-glyceraldehyde 3-phosphate + pyruvate</text>
        <dbReference type="Rhea" id="RHEA:17089"/>
        <dbReference type="ChEBI" id="CHEBI:15361"/>
        <dbReference type="ChEBI" id="CHEBI:57569"/>
        <dbReference type="ChEBI" id="CHEBI:59776"/>
        <dbReference type="EC" id="4.1.2.14"/>
    </reaction>
</comment>
<evidence type="ECO:0000256" key="3">
    <source>
        <dbReference type="ARBA" id="ARBA00006906"/>
    </source>
</evidence>
<accession>A0AAU8DLL8</accession>
<dbReference type="PANTHER" id="PTHR30246">
    <property type="entry name" value="2-KETO-3-DEOXY-6-PHOSPHOGLUCONATE ALDOLASE"/>
    <property type="match status" value="1"/>
</dbReference>
<evidence type="ECO:0000256" key="4">
    <source>
        <dbReference type="ARBA" id="ARBA00011233"/>
    </source>
</evidence>
<dbReference type="GO" id="GO:0008675">
    <property type="term" value="F:2-dehydro-3-deoxy-phosphogluconate aldolase activity"/>
    <property type="evidence" value="ECO:0007669"/>
    <property type="project" value="UniProtKB-EC"/>
</dbReference>
<reference evidence="9" key="1">
    <citation type="submission" date="2024-05" db="EMBL/GenBank/DDBJ databases">
        <authorList>
            <person name="Cai S.Y."/>
            <person name="Jin L.M."/>
            <person name="Li H.R."/>
        </authorList>
    </citation>
    <scope>NUCLEOTIDE SEQUENCE</scope>
    <source>
        <strain evidence="9">A5-74</strain>
    </source>
</reference>
<name>A0AAU8DLL8_9ACTN</name>
<dbReference type="NCBIfam" id="TIGR01182">
    <property type="entry name" value="eda"/>
    <property type="match status" value="1"/>
</dbReference>
<dbReference type="Pfam" id="PF01081">
    <property type="entry name" value="Aldolase"/>
    <property type="match status" value="1"/>
</dbReference>
<dbReference type="PROSITE" id="PS00160">
    <property type="entry name" value="ALDOLASE_KDPG_KHG_2"/>
    <property type="match status" value="1"/>
</dbReference>
<evidence type="ECO:0000256" key="7">
    <source>
        <dbReference type="ARBA" id="ARBA00023270"/>
    </source>
</evidence>
<comment type="subunit">
    <text evidence="4">Homotrimer.</text>
</comment>
<dbReference type="InterPro" id="IPR031338">
    <property type="entry name" value="KDPG/KHG_AS_2"/>
</dbReference>
<evidence type="ECO:0000256" key="2">
    <source>
        <dbReference type="ARBA" id="ARBA00004736"/>
    </source>
</evidence>
<dbReference type="PANTHER" id="PTHR30246:SF1">
    <property type="entry name" value="2-DEHYDRO-3-DEOXY-6-PHOSPHOGALACTONATE ALDOLASE-RELATED"/>
    <property type="match status" value="1"/>
</dbReference>
<comment type="similarity">
    <text evidence="3">Belongs to the KHG/KDPG aldolase family.</text>
</comment>
<evidence type="ECO:0000256" key="6">
    <source>
        <dbReference type="ARBA" id="ARBA00023239"/>
    </source>
</evidence>
<protein>
    <recommendedName>
        <fullName evidence="5">2-dehydro-3-deoxy-phosphogluconate aldolase</fullName>
        <ecNumber evidence="5">4.1.2.14</ecNumber>
    </recommendedName>
</protein>
<dbReference type="NCBIfam" id="NF004325">
    <property type="entry name" value="PRK05718.1"/>
    <property type="match status" value="1"/>
</dbReference>
<dbReference type="InterPro" id="IPR031337">
    <property type="entry name" value="KDPG/KHG_AS_1"/>
</dbReference>
<sequence length="226" mass="23115">MGTTHDERKLMLSPATDPTDKSLELLFVSPVIPVVVIDDVEAAVPLARALVAGGIRIIEVTLRTAAGLPAIRRIAEAVPEIRVGAGTVTDVGLLDAVVESGAQFVVTPGSPSELIDAILDRGLPLLAGAGTLTEMMTLTARGHRALKFFPAEQSGGAGFLKAVAGPLPGAIFCPTGGITPANARGYLAMPNVGCVGGSWLSPPALLTAGDWPAITVLARQAAELRS</sequence>
<dbReference type="InterPro" id="IPR013785">
    <property type="entry name" value="Aldolase_TIM"/>
</dbReference>
<proteinExistence type="inferred from homology"/>
<evidence type="ECO:0000256" key="1">
    <source>
        <dbReference type="ARBA" id="ARBA00000654"/>
    </source>
</evidence>
<dbReference type="InterPro" id="IPR000887">
    <property type="entry name" value="Aldlse_KDPG_KHG"/>
</dbReference>
<keyword evidence="8" id="KW-0119">Carbohydrate metabolism</keyword>
<evidence type="ECO:0000256" key="8">
    <source>
        <dbReference type="ARBA" id="ARBA00023277"/>
    </source>
</evidence>
<keyword evidence="6 9" id="KW-0456">Lyase</keyword>
<dbReference type="PROSITE" id="PS00159">
    <property type="entry name" value="ALDOLASE_KDPG_KHG_1"/>
    <property type="match status" value="1"/>
</dbReference>